<evidence type="ECO:0000256" key="1">
    <source>
        <dbReference type="SAM" id="MobiDB-lite"/>
    </source>
</evidence>
<dbReference type="Proteomes" id="UP000789706">
    <property type="component" value="Unassembled WGS sequence"/>
</dbReference>
<gene>
    <name evidence="2" type="ORF">DEBURN_LOCUS9077</name>
</gene>
<feature type="region of interest" description="Disordered" evidence="1">
    <location>
        <begin position="116"/>
        <end position="161"/>
    </location>
</feature>
<sequence>MKYGLDSFKQFNRNLVDFWKSTNGIGPELVHIAIRIHGICINSASVKRLWSILAMSQIRSEILYTHKVNEARECDHEMQRLHIAAPIISDGEEPNEEIEDLELNYVDNESDYRETDIQVSDDEDEINIRNETNNDEEETDIRNEINNDDGELNSEEQRLTH</sequence>
<accession>A0A9N9GBU6</accession>
<reference evidence="2" key="1">
    <citation type="submission" date="2021-06" db="EMBL/GenBank/DDBJ databases">
        <authorList>
            <person name="Kallberg Y."/>
            <person name="Tangrot J."/>
            <person name="Rosling A."/>
        </authorList>
    </citation>
    <scope>NUCLEOTIDE SEQUENCE</scope>
    <source>
        <strain evidence="2">AZ414A</strain>
    </source>
</reference>
<proteinExistence type="predicted"/>
<protein>
    <submittedName>
        <fullName evidence="2">10882_t:CDS:1</fullName>
    </submittedName>
</protein>
<keyword evidence="3" id="KW-1185">Reference proteome</keyword>
<evidence type="ECO:0000313" key="3">
    <source>
        <dbReference type="Proteomes" id="UP000789706"/>
    </source>
</evidence>
<evidence type="ECO:0000313" key="2">
    <source>
        <dbReference type="EMBL" id="CAG8591455.1"/>
    </source>
</evidence>
<name>A0A9N9GBU6_9GLOM</name>
<organism evidence="2 3">
    <name type="scientific">Diversispora eburnea</name>
    <dbReference type="NCBI Taxonomy" id="1213867"/>
    <lineage>
        <taxon>Eukaryota</taxon>
        <taxon>Fungi</taxon>
        <taxon>Fungi incertae sedis</taxon>
        <taxon>Mucoromycota</taxon>
        <taxon>Glomeromycotina</taxon>
        <taxon>Glomeromycetes</taxon>
        <taxon>Diversisporales</taxon>
        <taxon>Diversisporaceae</taxon>
        <taxon>Diversispora</taxon>
    </lineage>
</organism>
<dbReference type="OrthoDB" id="2445937at2759"/>
<comment type="caution">
    <text evidence="2">The sequence shown here is derived from an EMBL/GenBank/DDBJ whole genome shotgun (WGS) entry which is preliminary data.</text>
</comment>
<dbReference type="EMBL" id="CAJVPK010001569">
    <property type="protein sequence ID" value="CAG8591455.1"/>
    <property type="molecule type" value="Genomic_DNA"/>
</dbReference>
<dbReference type="AlphaFoldDB" id="A0A9N9GBU6"/>